<dbReference type="Proteomes" id="UP000692954">
    <property type="component" value="Unassembled WGS sequence"/>
</dbReference>
<dbReference type="EMBL" id="CAJJDN010000008">
    <property type="protein sequence ID" value="CAD8054450.1"/>
    <property type="molecule type" value="Genomic_DNA"/>
</dbReference>
<feature type="coiled-coil region" evidence="1">
    <location>
        <begin position="1085"/>
        <end position="1806"/>
    </location>
</feature>
<evidence type="ECO:0000256" key="2">
    <source>
        <dbReference type="SAM" id="MobiDB-lite"/>
    </source>
</evidence>
<feature type="coiled-coil region" evidence="1">
    <location>
        <begin position="942"/>
        <end position="972"/>
    </location>
</feature>
<feature type="coiled-coil region" evidence="1">
    <location>
        <begin position="1832"/>
        <end position="1962"/>
    </location>
</feature>
<comment type="caution">
    <text evidence="3">The sequence shown here is derived from an EMBL/GenBank/DDBJ whole genome shotgun (WGS) entry which is preliminary data.</text>
</comment>
<feature type="region of interest" description="Disordered" evidence="2">
    <location>
        <begin position="1"/>
        <end position="20"/>
    </location>
</feature>
<gene>
    <name evidence="3" type="ORF">PSON_ATCC_30995.1.T0080302</name>
</gene>
<feature type="coiled-coil region" evidence="1">
    <location>
        <begin position="722"/>
        <end position="756"/>
    </location>
</feature>
<feature type="coiled-coil region" evidence="1">
    <location>
        <begin position="329"/>
        <end position="400"/>
    </location>
</feature>
<keyword evidence="1" id="KW-0175">Coiled coil</keyword>
<reference evidence="3" key="1">
    <citation type="submission" date="2021-01" db="EMBL/GenBank/DDBJ databases">
        <authorList>
            <consortium name="Genoscope - CEA"/>
            <person name="William W."/>
        </authorList>
    </citation>
    <scope>NUCLEOTIDE SEQUENCE</scope>
</reference>
<evidence type="ECO:0000313" key="3">
    <source>
        <dbReference type="EMBL" id="CAD8054450.1"/>
    </source>
</evidence>
<sequence>MRKLYQPLKAPSLSPPSHQVSTYLDRQQRTGDQFYRSFPHSRSQLDEARSRCNFSSYYEQASEQKQITNQFKSNDWNCRNENEKYKKQIEMLNEQNAKLLKDLQIYKNSQIDKFDNDHQNLNKLMQGYQRKAQERKAIMKQLYGILKTKDQEIEELTQSFECQIDDMNNKMIQLKEQCDLQMFQQEDKIKSIEQVINSILYLKQSKLQELDSKEQKMRDILQKLLKRQESKEKIDEVKNILTFIAKEKLKYQLKLPDHSQQQNNLSKEYQKIVTQYESVMIQINRFNQLINDQIKPTYTSEDSIYQLSYNIKEIIKLNSNLQKEQKEQQEILTKNVNKLEKYKKQMEQKNAYIDSLKMDIKNINQQLQKQETINSLNDCIKKQSQQIEILQQQIIEQNKILEQNELIIAKQQEKENQLFQEIKMIKCEKVKSLQQDEDDQIKYKNIINDLNQQIDDLNTQLENMYTEQAQLQQQIDEQEIEYKKSQIQQTNTIQKLQLEIKKHQQQIEDNKIQFNQQIKLQQQQHKQIQQELINNQNQIQNQLNDYLLIIENLKNKDNLNSILESLIDNLNLVIKQKLLQNLKSTYNLASSPIRGTAKSSSPQRQILHHNNNQIDLQKIHTTLDSVSEQFQNRINLLIKKDEKNQELIQHYCLQIEESQQTIQQLCDDNDQQKQFITQMCKQLNIEKIEDLKDRKSFSKEDFLCIETLNQNNSQIQHLISCNQELQQDIQQQQIIIKDYEIQIDHLKNQIKYLSQEKEDQCKINTQIASPTQSSRKDSIIKILQNEEIQNKDQQIQDLNGKISIQNIEISNLEHQLDSQLKLVQLRNEEILNLNSQLKDLLEKQQYFEQLINELNTYHQQSKNQQEVQIIKLEGVSYDISHNSFNFDALRTPTNQNYIIDEIQQEQSINSSLSSIVQTSPNTQIKQIIQLNKQQEENIIQNNKIIQEKELNLEKQNEQLNELKSINVKKEEEIFILKSQIIQMQERIDILTQEQISIHKQNQEHSKKLIQEKESVIDQVEFLKNQVQESKNRNDELQIQMSLLQMQLQKNGEQQISLKENQQIIHQQNQEIQQLKTFINDNQDLILQKDLKIENLQAMIKQLNLKLQKQTQNINQVFKEIKSNFFEQSKQIKSKLVEEKQILEQNYNQLQMRIFEVEQEYLNKIDDFTIISLQSQKQNEQIEVETKVLQQQIQNNKEQFQEQENQFQEQSHQIDQLNLDLKSLKIQLEEKDQLLNQIQVQLQEQKDQNKLQKQTIIKLQQEITQTIQEQNLIHDLNAQNFEKQQQLEQKEEQLKILDNQLENLEVQYQEVIQISNTSEQILKSQIQDQQSQLKQYESKIKELSEDSITKNLEFQNKMDQIYQENQDLKENNQNYIFIITELEFNKDLMNKKQKELEDEIIKMKNEFQVKLNQTYQISEEIHELQDNLEKSNQINKTLSQQNDYSEKEIIKLKQILQQKENQIVSLNDQLNISIKEVKDIQYQFTQRTTQSENQILNLKKEIAQLNESNQHLNKEKQRLLDQHDIYEKQNQEKESVILQLEAELKQLQDHLEIQNEKIKQSQDSKQVLIDLEINDKSKQIQQLMSNNQNLIQKLNQSQQSYTQILNDNEKIQLIVNNQLNQITQLEKTIIQLQKQLEDANSQNEKFLLEQQELERQNTNLKELNVQYLFQIQKQEVSMQQQQQQFQTQNEDLRQKANTIRDLENKFQEINNLQILQKQIIEDSNKEKQQKFEQYEKDKVLQHQQIKQLQDKLQQQETVIQNHKKESNQLRLENEENTNQIQSIQALYQNQLFQISQLKNNISDFEQREIQQQKSNLDLKNQFAQFEKTMLNQVDSIRKEKQLIEIQLNEVTQTGLKQIELFKQENIKLNQEKQELQKLLEKKQLTEEELIQKMNQMKQIHQQEINQKKQSQIEIQKSIEEQQNQLIIQMQQEKQQQNILIAEINKVQKDLNNEISKNQQLLNENKRLSNFISQSNFDKELVQDKYQMEQGEQIINCDENKSLRQENSAEDRQQCISVLYPISGNASDNFENQMKSSCNQNQKIIVLQDKIAQLYDENDKLKRQQLQSLDDFIEISPLKESDLIKQLRQEIESLKADKEQGKAKSEMQLEIVNLEKKLIKKDEDFKNKIKEIPIYLDMCEKAIVQDRDWMIDLNSLEEGQANRWRNICDKLGEYDQLQGEIMKLQNEIQELQQQIKNKDNLSLKSMIMKQSQSFDDEDIFSMRSTVSKLRQELEQEKYENTKLKSCIKSYLKDEQRFEEQNQRVKEENKSLRNRISDQQEEIKQLNEKIQNCQDGALASHLISLLVKFFESYEKENKQEIKVYYQSLVSLCGIEYNEPIINKLFQSLEKKSQSVFGIFRRDKSKDK</sequence>
<proteinExistence type="predicted"/>
<feature type="coiled-coil region" evidence="1">
    <location>
        <begin position="2042"/>
        <end position="2122"/>
    </location>
</feature>
<evidence type="ECO:0000313" key="4">
    <source>
        <dbReference type="Proteomes" id="UP000692954"/>
    </source>
</evidence>
<protein>
    <submittedName>
        <fullName evidence="3">Uncharacterized protein</fullName>
    </submittedName>
</protein>
<keyword evidence="4" id="KW-1185">Reference proteome</keyword>
<name>A0A8S1KG11_9CILI</name>
<feature type="coiled-coil region" evidence="1">
    <location>
        <begin position="78"/>
        <end position="131"/>
    </location>
</feature>
<feature type="coiled-coil region" evidence="1">
    <location>
        <begin position="1005"/>
        <end position="1046"/>
    </location>
</feature>
<evidence type="ECO:0000256" key="1">
    <source>
        <dbReference type="SAM" id="Coils"/>
    </source>
</evidence>
<feature type="coiled-coil region" evidence="1">
    <location>
        <begin position="2245"/>
        <end position="2293"/>
    </location>
</feature>
<feature type="coiled-coil region" evidence="1">
    <location>
        <begin position="795"/>
        <end position="843"/>
    </location>
</feature>
<organism evidence="3 4">
    <name type="scientific">Paramecium sonneborni</name>
    <dbReference type="NCBI Taxonomy" id="65129"/>
    <lineage>
        <taxon>Eukaryota</taxon>
        <taxon>Sar</taxon>
        <taxon>Alveolata</taxon>
        <taxon>Ciliophora</taxon>
        <taxon>Intramacronucleata</taxon>
        <taxon>Oligohymenophorea</taxon>
        <taxon>Peniculida</taxon>
        <taxon>Parameciidae</taxon>
        <taxon>Paramecium</taxon>
    </lineage>
</organism>
<dbReference type="OrthoDB" id="310462at2759"/>
<feature type="coiled-coil region" evidence="1">
    <location>
        <begin position="2172"/>
        <end position="2202"/>
    </location>
</feature>
<accession>A0A8S1KG11</accession>
<feature type="coiled-coil region" evidence="1">
    <location>
        <begin position="440"/>
        <end position="556"/>
    </location>
</feature>